<evidence type="ECO:0000313" key="2">
    <source>
        <dbReference type="Proteomes" id="UP001338125"/>
    </source>
</evidence>
<evidence type="ECO:0000313" key="1">
    <source>
        <dbReference type="EMBL" id="KAK5995527.1"/>
    </source>
</evidence>
<gene>
    <name evidence="1" type="ORF">PT974_03936</name>
</gene>
<dbReference type="Proteomes" id="UP001338125">
    <property type="component" value="Unassembled WGS sequence"/>
</dbReference>
<protein>
    <submittedName>
        <fullName evidence="1">Uncharacterized protein</fullName>
    </submittedName>
</protein>
<keyword evidence="2" id="KW-1185">Reference proteome</keyword>
<organism evidence="1 2">
    <name type="scientific">Cladobotryum mycophilum</name>
    <dbReference type="NCBI Taxonomy" id="491253"/>
    <lineage>
        <taxon>Eukaryota</taxon>
        <taxon>Fungi</taxon>
        <taxon>Dikarya</taxon>
        <taxon>Ascomycota</taxon>
        <taxon>Pezizomycotina</taxon>
        <taxon>Sordariomycetes</taxon>
        <taxon>Hypocreomycetidae</taxon>
        <taxon>Hypocreales</taxon>
        <taxon>Hypocreaceae</taxon>
        <taxon>Cladobotryum</taxon>
    </lineage>
</organism>
<sequence length="90" mass="10343">MCDIGTYADMICDPWHGANGEQLETDGHPYQRSLESYKVSLRLTFEEDFLKSDEMSAVVMKRIVEDHDNLPKIANTRRGFTRSSRIVSTM</sequence>
<dbReference type="EMBL" id="JAVFKD010000004">
    <property type="protein sequence ID" value="KAK5995527.1"/>
    <property type="molecule type" value="Genomic_DNA"/>
</dbReference>
<proteinExistence type="predicted"/>
<name>A0ABR0STQ2_9HYPO</name>
<accession>A0ABR0STQ2</accession>
<comment type="caution">
    <text evidence="1">The sequence shown here is derived from an EMBL/GenBank/DDBJ whole genome shotgun (WGS) entry which is preliminary data.</text>
</comment>
<reference evidence="1 2" key="1">
    <citation type="submission" date="2024-01" db="EMBL/GenBank/DDBJ databases">
        <title>Complete genome of Cladobotryum mycophilum ATHUM6906.</title>
        <authorList>
            <person name="Christinaki A.C."/>
            <person name="Myridakis A.I."/>
            <person name="Kouvelis V.N."/>
        </authorList>
    </citation>
    <scope>NUCLEOTIDE SEQUENCE [LARGE SCALE GENOMIC DNA]</scope>
    <source>
        <strain evidence="1 2">ATHUM6906</strain>
    </source>
</reference>